<proteinExistence type="predicted"/>
<evidence type="ECO:0000256" key="5">
    <source>
        <dbReference type="SAM" id="MobiDB-lite"/>
    </source>
</evidence>
<dbReference type="PROSITE" id="PS50950">
    <property type="entry name" value="ZF_THAP"/>
    <property type="match status" value="1"/>
</dbReference>
<dbReference type="PANTHER" id="PTHR46600">
    <property type="entry name" value="THAP DOMAIN-CONTAINING"/>
    <property type="match status" value="1"/>
</dbReference>
<dbReference type="SUPFAM" id="SSF57716">
    <property type="entry name" value="Glucocorticoid receptor-like (DNA-binding domain)"/>
    <property type="match status" value="1"/>
</dbReference>
<dbReference type="EMBL" id="CACRXK020001039">
    <property type="protein sequence ID" value="CAB3986594.1"/>
    <property type="molecule type" value="Genomic_DNA"/>
</dbReference>
<keyword evidence="7" id="KW-1185">Reference proteome</keyword>
<keyword evidence="4" id="KW-0238">DNA-binding</keyword>
<dbReference type="GO" id="GO:0043565">
    <property type="term" value="F:sequence-specific DNA binding"/>
    <property type="evidence" value="ECO:0007669"/>
    <property type="project" value="InterPro"/>
</dbReference>
<reference evidence="6" key="1">
    <citation type="submission" date="2020-04" db="EMBL/GenBank/DDBJ databases">
        <authorList>
            <person name="Alioto T."/>
            <person name="Alioto T."/>
            <person name="Gomez Garrido J."/>
        </authorList>
    </citation>
    <scope>NUCLEOTIDE SEQUENCE</scope>
    <source>
        <strain evidence="6">A484AB</strain>
    </source>
</reference>
<dbReference type="Proteomes" id="UP001152795">
    <property type="component" value="Unassembled WGS sequence"/>
</dbReference>
<dbReference type="SMART" id="SM00692">
    <property type="entry name" value="DM3"/>
    <property type="match status" value="1"/>
</dbReference>
<evidence type="ECO:0000256" key="4">
    <source>
        <dbReference type="ARBA" id="ARBA00023125"/>
    </source>
</evidence>
<name>A0A6S7G181_PARCT</name>
<keyword evidence="3" id="KW-0862">Zinc</keyword>
<comment type="caution">
    <text evidence="6">The sequence shown here is derived from an EMBL/GenBank/DDBJ whole genome shotgun (WGS) entry which is preliminary data.</text>
</comment>
<dbReference type="AlphaFoldDB" id="A0A6S7G181"/>
<dbReference type="InterPro" id="IPR006612">
    <property type="entry name" value="THAP_Znf"/>
</dbReference>
<evidence type="ECO:0000256" key="2">
    <source>
        <dbReference type="ARBA" id="ARBA00022771"/>
    </source>
</evidence>
<dbReference type="Pfam" id="PF05485">
    <property type="entry name" value="THAP"/>
    <property type="match status" value="1"/>
</dbReference>
<organism evidence="6 7">
    <name type="scientific">Paramuricea clavata</name>
    <name type="common">Red gorgonian</name>
    <name type="synonym">Violescent sea-whip</name>
    <dbReference type="NCBI Taxonomy" id="317549"/>
    <lineage>
        <taxon>Eukaryota</taxon>
        <taxon>Metazoa</taxon>
        <taxon>Cnidaria</taxon>
        <taxon>Anthozoa</taxon>
        <taxon>Octocorallia</taxon>
        <taxon>Malacalcyonacea</taxon>
        <taxon>Plexauridae</taxon>
        <taxon>Paramuricea</taxon>
    </lineage>
</organism>
<dbReference type="InterPro" id="IPR026516">
    <property type="entry name" value="THAP1/10"/>
</dbReference>
<dbReference type="PANTHER" id="PTHR46600:SF11">
    <property type="entry name" value="THAP DOMAIN-CONTAINING PROTEIN 10"/>
    <property type="match status" value="1"/>
</dbReference>
<feature type="compositionally biased region" description="Basic and acidic residues" evidence="5">
    <location>
        <begin position="280"/>
        <end position="295"/>
    </location>
</feature>
<evidence type="ECO:0000256" key="1">
    <source>
        <dbReference type="ARBA" id="ARBA00022723"/>
    </source>
</evidence>
<dbReference type="GO" id="GO:0008270">
    <property type="term" value="F:zinc ion binding"/>
    <property type="evidence" value="ECO:0007669"/>
    <property type="project" value="UniProtKB-KW"/>
</dbReference>
<dbReference type="OrthoDB" id="5982876at2759"/>
<feature type="compositionally biased region" description="Low complexity" evidence="5">
    <location>
        <begin position="168"/>
        <end position="190"/>
    </location>
</feature>
<feature type="region of interest" description="Disordered" evidence="5">
    <location>
        <begin position="144"/>
        <end position="190"/>
    </location>
</feature>
<evidence type="ECO:0000256" key="3">
    <source>
        <dbReference type="ARBA" id="ARBA00022833"/>
    </source>
</evidence>
<dbReference type="SMART" id="SM00980">
    <property type="entry name" value="THAP"/>
    <property type="match status" value="1"/>
</dbReference>
<evidence type="ECO:0000313" key="6">
    <source>
        <dbReference type="EMBL" id="CAB3986594.1"/>
    </source>
</evidence>
<sequence>MASLQRDRKKRVSGKFCVAGGPGNISCNNTSLTKDISMHTFPSDDILKRKWTQFVQKHRPGFKPSQTSVLCSVHFDKHCFTRRLDLLDPENVSVEISKNTRLVNGSVPTIDTARQIKKQTDTQDLLTVRDKRMIMRKVLEPASMPSTATGHMNSACKSTDDTNPTTNDVSMSSSNSLVNMDATTSVPDTDSTTDIVMEEIISNQPSAGNNQKDSLSTPILCEKCSKKSLAIRRLQKNNSYLRRTAQNLREHLNLSCNGDSTETTEDESDSTETTEDESESTCHDHDDYLSQKEDTASELGSCTEEECRTDNEDPEWNFEEEFIEGPDDDDEDNEDPCIDTKNTVRVEPGIPAHEEPKFMVFYTMLLNLFTMFCFQCKSDYEEKWDNDYVSAIKEVMLNHSAKEHLKMLKKYQAKIPDPLNRQFDDRVSKAEAICLKYERNKLKTELFPAVNKRRPDVPNDDDKVMHVFPCVAMGKYTCCHLPCKVSVKENHGCNSSTIKSQQMDNWIHFLTASVLKGTIQIVKGDNPSSSCSSDSSLDSSVSAKAASLHYGRSGWRWTFGTHVITGTHLFQQLKYLSKIGQIVSNVV</sequence>
<keyword evidence="2" id="KW-0863">Zinc-finger</keyword>
<accession>A0A6S7G181</accession>
<gene>
    <name evidence="6" type="ORF">PACLA_8A044424</name>
</gene>
<feature type="compositionally biased region" description="Polar residues" evidence="5">
    <location>
        <begin position="144"/>
        <end position="167"/>
    </location>
</feature>
<feature type="compositionally biased region" description="Acidic residues" evidence="5">
    <location>
        <begin position="262"/>
        <end position="279"/>
    </location>
</feature>
<keyword evidence="1" id="KW-0479">Metal-binding</keyword>
<feature type="non-terminal residue" evidence="6">
    <location>
        <position position="587"/>
    </location>
</feature>
<feature type="region of interest" description="Disordered" evidence="5">
    <location>
        <begin position="252"/>
        <end position="315"/>
    </location>
</feature>
<evidence type="ECO:0000313" key="7">
    <source>
        <dbReference type="Proteomes" id="UP001152795"/>
    </source>
</evidence>
<protein>
    <submittedName>
        <fullName evidence="6">THAP domain-containing 2-like</fullName>
    </submittedName>
</protein>